<dbReference type="GO" id="GO:0051082">
    <property type="term" value="F:unfolded protein binding"/>
    <property type="evidence" value="ECO:0007669"/>
    <property type="project" value="TreeGrafter"/>
</dbReference>
<feature type="region of interest" description="Disordered" evidence="1">
    <location>
        <begin position="333"/>
        <end position="391"/>
    </location>
</feature>
<feature type="domain" description="J" evidence="3">
    <location>
        <begin position="63"/>
        <end position="126"/>
    </location>
</feature>
<evidence type="ECO:0000256" key="1">
    <source>
        <dbReference type="SAM" id="MobiDB-lite"/>
    </source>
</evidence>
<dbReference type="InterPro" id="IPR018253">
    <property type="entry name" value="DnaJ_domain_CS"/>
</dbReference>
<feature type="compositionally biased region" description="Basic and acidic residues" evidence="1">
    <location>
        <begin position="377"/>
        <end position="391"/>
    </location>
</feature>
<comment type="caution">
    <text evidence="4">The sequence shown here is derived from an EMBL/GenBank/DDBJ whole genome shotgun (WGS) entry which is preliminary data.</text>
</comment>
<keyword evidence="2" id="KW-0812">Transmembrane</keyword>
<organism evidence="4 5">
    <name type="scientific">Euplotes crassus</name>
    <dbReference type="NCBI Taxonomy" id="5936"/>
    <lineage>
        <taxon>Eukaryota</taxon>
        <taxon>Sar</taxon>
        <taxon>Alveolata</taxon>
        <taxon>Ciliophora</taxon>
        <taxon>Intramacronucleata</taxon>
        <taxon>Spirotrichea</taxon>
        <taxon>Hypotrichia</taxon>
        <taxon>Euplotida</taxon>
        <taxon>Euplotidae</taxon>
        <taxon>Moneuplotes</taxon>
    </lineage>
</organism>
<dbReference type="Proteomes" id="UP001295684">
    <property type="component" value="Unassembled WGS sequence"/>
</dbReference>
<dbReference type="SMART" id="SM00271">
    <property type="entry name" value="DnaJ"/>
    <property type="match status" value="1"/>
</dbReference>
<dbReference type="InterPro" id="IPR036869">
    <property type="entry name" value="J_dom_sf"/>
</dbReference>
<keyword evidence="2" id="KW-0472">Membrane</keyword>
<dbReference type="PROSITE" id="PS50076">
    <property type="entry name" value="DNAJ_2"/>
    <property type="match status" value="1"/>
</dbReference>
<dbReference type="PROSITE" id="PS00636">
    <property type="entry name" value="DNAJ_1"/>
    <property type="match status" value="1"/>
</dbReference>
<dbReference type="CDD" id="cd06257">
    <property type="entry name" value="DnaJ"/>
    <property type="match status" value="1"/>
</dbReference>
<proteinExistence type="predicted"/>
<dbReference type="PRINTS" id="PR00625">
    <property type="entry name" value="JDOMAIN"/>
</dbReference>
<dbReference type="Gene3D" id="1.10.287.110">
    <property type="entry name" value="DnaJ domain"/>
    <property type="match status" value="1"/>
</dbReference>
<keyword evidence="5" id="KW-1185">Reference proteome</keyword>
<dbReference type="EMBL" id="CAMPGE010001745">
    <property type="protein sequence ID" value="CAI2360545.1"/>
    <property type="molecule type" value="Genomic_DNA"/>
</dbReference>
<evidence type="ECO:0000256" key="2">
    <source>
        <dbReference type="SAM" id="Phobius"/>
    </source>
</evidence>
<dbReference type="PANTHER" id="PTHR43096:SF10">
    <property type="entry name" value="CHAPERONE PROTEIN DNAJ A6, CHLOROPLASTIC"/>
    <property type="match status" value="1"/>
</dbReference>
<dbReference type="InterPro" id="IPR001623">
    <property type="entry name" value="DnaJ_domain"/>
</dbReference>
<feature type="compositionally biased region" description="Low complexity" evidence="1">
    <location>
        <begin position="241"/>
        <end position="255"/>
    </location>
</feature>
<dbReference type="PANTHER" id="PTHR43096">
    <property type="entry name" value="DNAJ HOMOLOG 1, MITOCHONDRIAL-RELATED"/>
    <property type="match status" value="1"/>
</dbReference>
<keyword evidence="2" id="KW-1133">Transmembrane helix</keyword>
<sequence>MFSRLFVRSVKSIKPSTGLRRMHTYNKLGKLKSFYTQRPVQGYLPRRTFWGQQPPSDFDVTKDYYKILGVSKTASKADIKKKYFEYVKKMHPDRNPNADQEKFKELTSAYNVLSNEKKRKEYDDYRSMAGQGFPNPGSSSYSSSQSPFGAGFDPYGKSSYYKQDFDRNGQYKRYYYKTTSTNPEEIRKEFEKFFKKANEAFNQKQRQGQGRGQTRYNFHNAQGFDDFSKKFWETYEKQRQSQRNQSNSHKSSSHQSDFHQNNSNQSPFNYQFMNFGAPSAGVLIFRLVRNFMIIYFFIYLLKVVLFGSSAATRASGSDMYQYQIARDTYDKKGFSPNQAPNYYPPQGGVPQYPPQGHPQYVPEHMPRADGMNYQRSTEQRFYDPSQDPRYR</sequence>
<dbReference type="GO" id="GO:0005737">
    <property type="term" value="C:cytoplasm"/>
    <property type="evidence" value="ECO:0007669"/>
    <property type="project" value="TreeGrafter"/>
</dbReference>
<evidence type="ECO:0000313" key="4">
    <source>
        <dbReference type="EMBL" id="CAI2360545.1"/>
    </source>
</evidence>
<feature type="transmembrane region" description="Helical" evidence="2">
    <location>
        <begin position="292"/>
        <end position="311"/>
    </location>
</feature>
<dbReference type="GO" id="GO:0042026">
    <property type="term" value="P:protein refolding"/>
    <property type="evidence" value="ECO:0007669"/>
    <property type="project" value="TreeGrafter"/>
</dbReference>
<dbReference type="AlphaFoldDB" id="A0AAD1U342"/>
<evidence type="ECO:0000259" key="3">
    <source>
        <dbReference type="PROSITE" id="PS50076"/>
    </source>
</evidence>
<feature type="region of interest" description="Disordered" evidence="1">
    <location>
        <begin position="238"/>
        <end position="263"/>
    </location>
</feature>
<dbReference type="Pfam" id="PF00226">
    <property type="entry name" value="DnaJ"/>
    <property type="match status" value="1"/>
</dbReference>
<protein>
    <recommendedName>
        <fullName evidence="3">J domain-containing protein</fullName>
    </recommendedName>
</protein>
<accession>A0AAD1U342</accession>
<dbReference type="SUPFAM" id="SSF46565">
    <property type="entry name" value="Chaperone J-domain"/>
    <property type="match status" value="1"/>
</dbReference>
<evidence type="ECO:0000313" key="5">
    <source>
        <dbReference type="Proteomes" id="UP001295684"/>
    </source>
</evidence>
<name>A0AAD1U342_EUPCR</name>
<reference evidence="4" key="1">
    <citation type="submission" date="2023-07" db="EMBL/GenBank/DDBJ databases">
        <authorList>
            <consortium name="AG Swart"/>
            <person name="Singh M."/>
            <person name="Singh A."/>
            <person name="Seah K."/>
            <person name="Emmerich C."/>
        </authorList>
    </citation>
    <scope>NUCLEOTIDE SEQUENCE</scope>
    <source>
        <strain evidence="4">DP1</strain>
    </source>
</reference>
<gene>
    <name evidence="4" type="ORF">ECRASSUSDP1_LOCUS1849</name>
</gene>